<evidence type="ECO:0000313" key="5">
    <source>
        <dbReference type="Proteomes" id="UP000283841"/>
    </source>
</evidence>
<evidence type="ECO:0000256" key="1">
    <source>
        <dbReference type="PROSITE-ProRule" id="PRU00529"/>
    </source>
</evidence>
<reference evidence="4 5" key="1">
    <citation type="journal article" date="2018" name="Front. Microbiol.">
        <title>Genomic and genetic insights into a cosmopolitan fungus, Paecilomyces variotii (Eurotiales).</title>
        <authorList>
            <person name="Urquhart A.S."/>
            <person name="Mondo S.J."/>
            <person name="Makela M.R."/>
            <person name="Hane J.K."/>
            <person name="Wiebenga A."/>
            <person name="He G."/>
            <person name="Mihaltcheva S."/>
            <person name="Pangilinan J."/>
            <person name="Lipzen A."/>
            <person name="Barry K."/>
            <person name="de Vries R.P."/>
            <person name="Grigoriev I.V."/>
            <person name="Idnurm A."/>
        </authorList>
    </citation>
    <scope>NUCLEOTIDE SEQUENCE [LARGE SCALE GENOMIC DNA]</scope>
    <source>
        <strain evidence="4 5">CBS 101075</strain>
    </source>
</reference>
<dbReference type="Proteomes" id="UP000283841">
    <property type="component" value="Unassembled WGS sequence"/>
</dbReference>
<dbReference type="AlphaFoldDB" id="A0A443HNT2"/>
<keyword evidence="1" id="KW-0694">RNA-binding</keyword>
<dbReference type="PROSITE" id="PS51165">
    <property type="entry name" value="THUMP"/>
    <property type="match status" value="1"/>
</dbReference>
<evidence type="ECO:0000259" key="3">
    <source>
        <dbReference type="PROSITE" id="PS51165"/>
    </source>
</evidence>
<feature type="region of interest" description="Disordered" evidence="2">
    <location>
        <begin position="1"/>
        <end position="37"/>
    </location>
</feature>
<dbReference type="Gene3D" id="3.30.2300.10">
    <property type="entry name" value="THUMP superfamily"/>
    <property type="match status" value="1"/>
</dbReference>
<organism evidence="4 5">
    <name type="scientific">Byssochlamys spectabilis</name>
    <name type="common">Paecilomyces variotii</name>
    <dbReference type="NCBI Taxonomy" id="264951"/>
    <lineage>
        <taxon>Eukaryota</taxon>
        <taxon>Fungi</taxon>
        <taxon>Dikarya</taxon>
        <taxon>Ascomycota</taxon>
        <taxon>Pezizomycotina</taxon>
        <taxon>Eurotiomycetes</taxon>
        <taxon>Eurotiomycetidae</taxon>
        <taxon>Eurotiales</taxon>
        <taxon>Thermoascaceae</taxon>
        <taxon>Paecilomyces</taxon>
    </lineage>
</organism>
<dbReference type="PANTHER" id="PTHR13452">
    <property type="entry name" value="THUMP DOMAIN CONTAINING PROTEIN 1-RELATED"/>
    <property type="match status" value="1"/>
</dbReference>
<dbReference type="VEuPathDB" id="FungiDB:C8Q69DRAFT_522936"/>
<name>A0A443HNT2_BYSSP</name>
<dbReference type="RefSeq" id="XP_028483110.1">
    <property type="nucleotide sequence ID" value="XM_028633556.1"/>
</dbReference>
<dbReference type="GO" id="GO:0003723">
    <property type="term" value="F:RNA binding"/>
    <property type="evidence" value="ECO:0007669"/>
    <property type="project" value="UniProtKB-UniRule"/>
</dbReference>
<protein>
    <submittedName>
        <fullName evidence="4">THUMP domain protein</fullName>
    </submittedName>
</protein>
<comment type="caution">
    <text evidence="4">The sequence shown here is derived from an EMBL/GenBank/DDBJ whole genome shotgun (WGS) entry which is preliminary data.</text>
</comment>
<dbReference type="InterPro" id="IPR040183">
    <property type="entry name" value="THUMPD1-like"/>
</dbReference>
<dbReference type="SMART" id="SM00981">
    <property type="entry name" value="THUMP"/>
    <property type="match status" value="1"/>
</dbReference>
<dbReference type="InterPro" id="IPR004114">
    <property type="entry name" value="THUMP_dom"/>
</dbReference>
<sequence>MAEQKKRAMAGPDRSSKRRKGGDKRYKQQTQKKVAIESGDSGVFVTCDIGREHKASMEALDLFSEAMGNNEDDVPETEDSGADEDDIETQIRKEMEGLKPKSGGNRRFQVIKMEMPCMSFIRLDKSIDPVDLVHSICVDAQKNPDKKRSRWIMRMTPVTAIRKTLSVNLEDFAKEILKPHFHSGGPPKKYAIRPNVRSNKQWGRDIIIKTVADAVGPGHSVDLKNYDLIILVDVVQNVIGMSVVGSDYDSLKRFNLAELYNPADKPQESRVGLAEAAEPGSKE</sequence>
<feature type="domain" description="THUMP" evidence="3">
    <location>
        <begin position="140"/>
        <end position="245"/>
    </location>
</feature>
<proteinExistence type="predicted"/>
<gene>
    <name evidence="4" type="ORF">C8Q69DRAFT_522936</name>
</gene>
<dbReference type="GO" id="GO:0006400">
    <property type="term" value="P:tRNA modification"/>
    <property type="evidence" value="ECO:0007669"/>
    <property type="project" value="InterPro"/>
</dbReference>
<dbReference type="SUPFAM" id="SSF143437">
    <property type="entry name" value="THUMP domain-like"/>
    <property type="match status" value="1"/>
</dbReference>
<dbReference type="Pfam" id="PF02926">
    <property type="entry name" value="THUMP"/>
    <property type="match status" value="1"/>
</dbReference>
<dbReference type="GeneID" id="39602833"/>
<dbReference type="EMBL" id="RCNU01000009">
    <property type="protein sequence ID" value="RWQ93465.1"/>
    <property type="molecule type" value="Genomic_DNA"/>
</dbReference>
<dbReference type="PANTHER" id="PTHR13452:SF10">
    <property type="entry name" value="THUMP DOMAIN-CONTAINING PROTEIN 1"/>
    <property type="match status" value="1"/>
</dbReference>
<dbReference type="CDD" id="cd11717">
    <property type="entry name" value="THUMP_THUMPD1_like"/>
    <property type="match status" value="1"/>
</dbReference>
<accession>A0A443HNT2</accession>
<keyword evidence="5" id="KW-1185">Reference proteome</keyword>
<dbReference type="STRING" id="264951.A0A443HNT2"/>
<evidence type="ECO:0000313" key="4">
    <source>
        <dbReference type="EMBL" id="RWQ93465.1"/>
    </source>
</evidence>
<dbReference type="FunFam" id="3.30.2300.10:FF:000001">
    <property type="entry name" value="THUMP domain-containing protein 1"/>
    <property type="match status" value="1"/>
</dbReference>
<evidence type="ECO:0000256" key="2">
    <source>
        <dbReference type="SAM" id="MobiDB-lite"/>
    </source>
</evidence>